<evidence type="ECO:0000259" key="5">
    <source>
        <dbReference type="PROSITE" id="PS50921"/>
    </source>
</evidence>
<evidence type="ECO:0000256" key="2">
    <source>
        <dbReference type="ARBA" id="ARBA00022777"/>
    </source>
</evidence>
<dbReference type="SMART" id="SM01012">
    <property type="entry name" value="ANTAR"/>
    <property type="match status" value="1"/>
</dbReference>
<gene>
    <name evidence="6" type="ORF">GCM10009844_04870</name>
</gene>
<dbReference type="RefSeq" id="WP_344147018.1">
    <property type="nucleotide sequence ID" value="NZ_BAAAQR010000001.1"/>
</dbReference>
<dbReference type="SUPFAM" id="SSF52172">
    <property type="entry name" value="CheY-like"/>
    <property type="match status" value="1"/>
</dbReference>
<evidence type="ECO:0000313" key="6">
    <source>
        <dbReference type="EMBL" id="GAA2137629.1"/>
    </source>
</evidence>
<comment type="caution">
    <text evidence="6">The sequence shown here is derived from an EMBL/GenBank/DDBJ whole genome shotgun (WGS) entry which is preliminary data.</text>
</comment>
<accession>A0ABN2Z6R9</accession>
<keyword evidence="7" id="KW-1185">Reference proteome</keyword>
<proteinExistence type="predicted"/>
<evidence type="ECO:0000256" key="4">
    <source>
        <dbReference type="ARBA" id="ARBA00023163"/>
    </source>
</evidence>
<dbReference type="Pfam" id="PF03861">
    <property type="entry name" value="ANTAR"/>
    <property type="match status" value="1"/>
</dbReference>
<evidence type="ECO:0000313" key="7">
    <source>
        <dbReference type="Proteomes" id="UP001501771"/>
    </source>
</evidence>
<dbReference type="Gene3D" id="3.30.450.40">
    <property type="match status" value="1"/>
</dbReference>
<name>A0ABN2Z6R9_9ACTN</name>
<evidence type="ECO:0000256" key="3">
    <source>
        <dbReference type="ARBA" id="ARBA00023015"/>
    </source>
</evidence>
<dbReference type="Gene3D" id="1.10.10.10">
    <property type="entry name" value="Winged helix-like DNA-binding domain superfamily/Winged helix DNA-binding domain"/>
    <property type="match status" value="1"/>
</dbReference>
<dbReference type="InterPro" id="IPR029016">
    <property type="entry name" value="GAF-like_dom_sf"/>
</dbReference>
<evidence type="ECO:0000256" key="1">
    <source>
        <dbReference type="ARBA" id="ARBA00022679"/>
    </source>
</evidence>
<keyword evidence="4" id="KW-0804">Transcription</keyword>
<dbReference type="SUPFAM" id="SSF55781">
    <property type="entry name" value="GAF domain-like"/>
    <property type="match status" value="1"/>
</dbReference>
<dbReference type="SMART" id="SM00065">
    <property type="entry name" value="GAF"/>
    <property type="match status" value="1"/>
</dbReference>
<reference evidence="6 7" key="1">
    <citation type="journal article" date="2019" name="Int. J. Syst. Evol. Microbiol.">
        <title>The Global Catalogue of Microorganisms (GCM) 10K type strain sequencing project: providing services to taxonomists for standard genome sequencing and annotation.</title>
        <authorList>
            <consortium name="The Broad Institute Genomics Platform"/>
            <consortium name="The Broad Institute Genome Sequencing Center for Infectious Disease"/>
            <person name="Wu L."/>
            <person name="Ma J."/>
        </authorList>
    </citation>
    <scope>NUCLEOTIDE SEQUENCE [LARGE SCALE GENOMIC DNA]</scope>
    <source>
        <strain evidence="6 7">JCM 16022</strain>
    </source>
</reference>
<dbReference type="InterPro" id="IPR003018">
    <property type="entry name" value="GAF"/>
</dbReference>
<dbReference type="Proteomes" id="UP001501771">
    <property type="component" value="Unassembled WGS sequence"/>
</dbReference>
<keyword evidence="3" id="KW-0805">Transcription regulation</keyword>
<dbReference type="InterPro" id="IPR012074">
    <property type="entry name" value="GAF_ANTAR"/>
</dbReference>
<dbReference type="Pfam" id="PF01590">
    <property type="entry name" value="GAF"/>
    <property type="match status" value="1"/>
</dbReference>
<feature type="domain" description="ANTAR" evidence="5">
    <location>
        <begin position="166"/>
        <end position="227"/>
    </location>
</feature>
<dbReference type="InterPro" id="IPR005561">
    <property type="entry name" value="ANTAR"/>
</dbReference>
<sequence>MYDHSLFLRTVSEFSGRLLTPYDVDTVLKDLMARLAEIFDLAGAGTALAEEGVLRVTVGFPAGIDALEQIESGQQEGPCVEAFRLGEVLAIPDLEEYADRWPAYCAAARERGLGATVGIPLRLGDQSVGAVELYAAGPRKWPAEDLEAAVVLADMVTAYLINVSKIRQQEQLTEQLQSALESRTVIEQAKGMIAARHSVTVDDAFELIRRHARSHHVTVRAVSDAIVNLGLQV</sequence>
<keyword evidence="2" id="KW-0418">Kinase</keyword>
<dbReference type="PIRSF" id="PIRSF036625">
    <property type="entry name" value="GAF_ANTAR"/>
    <property type="match status" value="1"/>
</dbReference>
<dbReference type="InterPro" id="IPR036388">
    <property type="entry name" value="WH-like_DNA-bd_sf"/>
</dbReference>
<keyword evidence="1" id="KW-0808">Transferase</keyword>
<dbReference type="InterPro" id="IPR011006">
    <property type="entry name" value="CheY-like_superfamily"/>
</dbReference>
<organism evidence="6 7">
    <name type="scientific">Nocardioides koreensis</name>
    <dbReference type="NCBI Taxonomy" id="433651"/>
    <lineage>
        <taxon>Bacteria</taxon>
        <taxon>Bacillati</taxon>
        <taxon>Actinomycetota</taxon>
        <taxon>Actinomycetes</taxon>
        <taxon>Propionibacteriales</taxon>
        <taxon>Nocardioidaceae</taxon>
        <taxon>Nocardioides</taxon>
    </lineage>
</organism>
<protein>
    <submittedName>
        <fullName evidence="6">GAF and ANTAR domain-containing protein</fullName>
    </submittedName>
</protein>
<dbReference type="EMBL" id="BAAAQR010000001">
    <property type="protein sequence ID" value="GAA2137629.1"/>
    <property type="molecule type" value="Genomic_DNA"/>
</dbReference>
<dbReference type="PROSITE" id="PS50921">
    <property type="entry name" value="ANTAR"/>
    <property type="match status" value="1"/>
</dbReference>